<feature type="domain" description="Xylose isomerase-like TIM barrel" evidence="1">
    <location>
        <begin position="21"/>
        <end position="266"/>
    </location>
</feature>
<dbReference type="EMBL" id="JAMOIM010000013">
    <property type="protein sequence ID" value="MCW6510092.1"/>
    <property type="molecule type" value="Genomic_DNA"/>
</dbReference>
<dbReference type="PANTHER" id="PTHR12110:SF48">
    <property type="entry name" value="BLL3656 PROTEIN"/>
    <property type="match status" value="1"/>
</dbReference>
<dbReference type="Gene3D" id="3.20.20.150">
    <property type="entry name" value="Divalent-metal-dependent TIM barrel enzymes"/>
    <property type="match status" value="1"/>
</dbReference>
<evidence type="ECO:0000259" key="1">
    <source>
        <dbReference type="Pfam" id="PF01261"/>
    </source>
</evidence>
<dbReference type="AlphaFoldDB" id="A0AA41Z6C7"/>
<organism evidence="2 3">
    <name type="scientific">Lichenifustis flavocetrariae</name>
    <dbReference type="NCBI Taxonomy" id="2949735"/>
    <lineage>
        <taxon>Bacteria</taxon>
        <taxon>Pseudomonadati</taxon>
        <taxon>Pseudomonadota</taxon>
        <taxon>Alphaproteobacteria</taxon>
        <taxon>Hyphomicrobiales</taxon>
        <taxon>Lichenihabitantaceae</taxon>
        <taxon>Lichenifustis</taxon>
    </lineage>
</organism>
<dbReference type="InterPro" id="IPR013022">
    <property type="entry name" value="Xyl_isomerase-like_TIM-brl"/>
</dbReference>
<sequence length="274" mass="28998">MPLRFALNHMVCPRKSLRDFLALAQALGVAHVEIRNDLPGPITDGTSPETVKAEAAAAGVSIVSINALQRFNQWSPARAAEAAELVGYAQACGAAAIVLCPVNDLTFQPDEATRLAGLREALSGLAPMLRSAGLIGLVEPLGFAECSLRSKREAVEAIDAVEAADVFRLVHDTFHHHVAGEPALFPDRTGLVHVSGVVDPSVPGESMRDPHRVLVDAEDLIDNVGQIEALLAGGYAGPISLEPFAESVAALEDPRPAVEASLRYMQTEHNKKAA</sequence>
<dbReference type="RefSeq" id="WP_282586465.1">
    <property type="nucleotide sequence ID" value="NZ_JAMOIM010000013.1"/>
</dbReference>
<accession>A0AA41Z6C7</accession>
<reference evidence="2" key="1">
    <citation type="submission" date="2022-05" db="EMBL/GenBank/DDBJ databases">
        <authorList>
            <person name="Pankratov T."/>
        </authorList>
    </citation>
    <scope>NUCLEOTIDE SEQUENCE</scope>
    <source>
        <strain evidence="2">BP6-180914</strain>
    </source>
</reference>
<name>A0AA41Z6C7_9HYPH</name>
<dbReference type="SUPFAM" id="SSF51658">
    <property type="entry name" value="Xylose isomerase-like"/>
    <property type="match status" value="1"/>
</dbReference>
<evidence type="ECO:0000313" key="2">
    <source>
        <dbReference type="EMBL" id="MCW6510092.1"/>
    </source>
</evidence>
<comment type="caution">
    <text evidence="2">The sequence shown here is derived from an EMBL/GenBank/DDBJ whole genome shotgun (WGS) entry which is preliminary data.</text>
</comment>
<dbReference type="InterPro" id="IPR050312">
    <property type="entry name" value="IolE/XylAMocC-like"/>
</dbReference>
<gene>
    <name evidence="2" type="ORF">M8523_18905</name>
</gene>
<dbReference type="Pfam" id="PF01261">
    <property type="entry name" value="AP_endonuc_2"/>
    <property type="match status" value="1"/>
</dbReference>
<keyword evidence="3" id="KW-1185">Reference proteome</keyword>
<proteinExistence type="predicted"/>
<dbReference type="Proteomes" id="UP001165667">
    <property type="component" value="Unassembled WGS sequence"/>
</dbReference>
<dbReference type="PANTHER" id="PTHR12110">
    <property type="entry name" value="HYDROXYPYRUVATE ISOMERASE"/>
    <property type="match status" value="1"/>
</dbReference>
<protein>
    <submittedName>
        <fullName evidence="2">TIM barrel protein</fullName>
    </submittedName>
</protein>
<evidence type="ECO:0000313" key="3">
    <source>
        <dbReference type="Proteomes" id="UP001165667"/>
    </source>
</evidence>
<dbReference type="InterPro" id="IPR014621">
    <property type="entry name" value="UCP036778_sugar_epimerase"/>
</dbReference>
<dbReference type="PIRSF" id="PIRSF036778">
    <property type="entry name" value="UCP036778"/>
    <property type="match status" value="1"/>
</dbReference>
<dbReference type="InterPro" id="IPR036237">
    <property type="entry name" value="Xyl_isomerase-like_sf"/>
</dbReference>